<accession>A0A6G0VML0</accession>
<evidence type="ECO:0000313" key="1">
    <source>
        <dbReference type="EMBL" id="KAF0699709.1"/>
    </source>
</evidence>
<dbReference type="AlphaFoldDB" id="A0A6G0VML0"/>
<comment type="caution">
    <text evidence="1">The sequence shown here is derived from an EMBL/GenBank/DDBJ whole genome shotgun (WGS) entry which is preliminary data.</text>
</comment>
<sequence>MNVLSIKKLFYKAAVIYIIKNKLTFKTKHGHNTRQISNIKVPTMHKKLTQSTYLYIGPKIYNILPLEIKQSNSLKILKKKITLWLLQELPLYYIDKNIQKEINKVKLNCMRLVGHTEYIYSMVTFVVIKEKLTPILGLKSSVELGLSLIQKISSMRKIKIFLQVYDAFQIFDKFKTTLPSEKKIMYLQILLTNPN</sequence>
<dbReference type="EMBL" id="VUJU01014850">
    <property type="protein sequence ID" value="KAF0699709.1"/>
    <property type="molecule type" value="Genomic_DNA"/>
</dbReference>
<name>A0A6G0VML0_APHCR</name>
<evidence type="ECO:0000313" key="2">
    <source>
        <dbReference type="Proteomes" id="UP000478052"/>
    </source>
</evidence>
<protein>
    <submittedName>
        <fullName evidence="1">Integrase catalytic domain-containing protein</fullName>
    </submittedName>
</protein>
<feature type="non-terminal residue" evidence="1">
    <location>
        <position position="195"/>
    </location>
</feature>
<gene>
    <name evidence="1" type="ORF">FWK35_00033583</name>
</gene>
<organism evidence="1 2">
    <name type="scientific">Aphis craccivora</name>
    <name type="common">Cowpea aphid</name>
    <dbReference type="NCBI Taxonomy" id="307492"/>
    <lineage>
        <taxon>Eukaryota</taxon>
        <taxon>Metazoa</taxon>
        <taxon>Ecdysozoa</taxon>
        <taxon>Arthropoda</taxon>
        <taxon>Hexapoda</taxon>
        <taxon>Insecta</taxon>
        <taxon>Pterygota</taxon>
        <taxon>Neoptera</taxon>
        <taxon>Paraneoptera</taxon>
        <taxon>Hemiptera</taxon>
        <taxon>Sternorrhyncha</taxon>
        <taxon>Aphidomorpha</taxon>
        <taxon>Aphidoidea</taxon>
        <taxon>Aphididae</taxon>
        <taxon>Aphidini</taxon>
        <taxon>Aphis</taxon>
        <taxon>Aphis</taxon>
    </lineage>
</organism>
<keyword evidence="2" id="KW-1185">Reference proteome</keyword>
<dbReference type="Proteomes" id="UP000478052">
    <property type="component" value="Unassembled WGS sequence"/>
</dbReference>
<proteinExistence type="predicted"/>
<reference evidence="1 2" key="1">
    <citation type="submission" date="2019-08" db="EMBL/GenBank/DDBJ databases">
        <title>Whole genome of Aphis craccivora.</title>
        <authorList>
            <person name="Voronova N.V."/>
            <person name="Shulinski R.S."/>
            <person name="Bandarenka Y.V."/>
            <person name="Zhorov D.G."/>
            <person name="Warner D."/>
        </authorList>
    </citation>
    <scope>NUCLEOTIDE SEQUENCE [LARGE SCALE GENOMIC DNA]</scope>
    <source>
        <strain evidence="1">180601</strain>
        <tissue evidence="1">Whole Body</tissue>
    </source>
</reference>